<dbReference type="InterPro" id="IPR050959">
    <property type="entry name" value="MarA-like"/>
</dbReference>
<dbReference type="PANTHER" id="PTHR47504:SF5">
    <property type="entry name" value="RIGHT ORIGIN-BINDING PROTEIN"/>
    <property type="match status" value="1"/>
</dbReference>
<proteinExistence type="predicted"/>
<dbReference type="SUPFAM" id="SSF46689">
    <property type="entry name" value="Homeodomain-like"/>
    <property type="match status" value="1"/>
</dbReference>
<evidence type="ECO:0000259" key="4">
    <source>
        <dbReference type="PROSITE" id="PS01124"/>
    </source>
</evidence>
<dbReference type="Pfam" id="PF12833">
    <property type="entry name" value="HTH_18"/>
    <property type="match status" value="1"/>
</dbReference>
<feature type="domain" description="HTH araC/xylS-type" evidence="4">
    <location>
        <begin position="13"/>
        <end position="98"/>
    </location>
</feature>
<keyword evidence="1" id="KW-0805">Transcription regulation</keyword>
<dbReference type="InterPro" id="IPR009057">
    <property type="entry name" value="Homeodomain-like_sf"/>
</dbReference>
<evidence type="ECO:0000256" key="1">
    <source>
        <dbReference type="ARBA" id="ARBA00023015"/>
    </source>
</evidence>
<dbReference type="AlphaFoldDB" id="A0A939NRR3"/>
<protein>
    <submittedName>
        <fullName evidence="5">Helix-turn-helix domain-containing protein</fullName>
    </submittedName>
</protein>
<comment type="caution">
    <text evidence="5">The sequence shown here is derived from an EMBL/GenBank/DDBJ whole genome shotgun (WGS) entry which is preliminary data.</text>
</comment>
<sequence>MDVIMSYQHSIVVELVNLIEMNIQHDLSIEKLSDLSGYSKWHLQRMFQRYTGMKIATYIRNRRLSKSAVMLKQSDLKVLEVATAIGFSSQQALAAPFNAFSVKAQRTLERARMGLFKHLLPF</sequence>
<accession>A0A939NRR3</accession>
<evidence type="ECO:0000256" key="2">
    <source>
        <dbReference type="ARBA" id="ARBA00023125"/>
    </source>
</evidence>
<evidence type="ECO:0000256" key="3">
    <source>
        <dbReference type="ARBA" id="ARBA00023163"/>
    </source>
</evidence>
<dbReference type="PROSITE" id="PS01124">
    <property type="entry name" value="HTH_ARAC_FAMILY_2"/>
    <property type="match status" value="1"/>
</dbReference>
<keyword evidence="2" id="KW-0238">DNA-binding</keyword>
<dbReference type="GO" id="GO:0003700">
    <property type="term" value="F:DNA-binding transcription factor activity"/>
    <property type="evidence" value="ECO:0007669"/>
    <property type="project" value="InterPro"/>
</dbReference>
<dbReference type="Gene3D" id="1.10.10.60">
    <property type="entry name" value="Homeodomain-like"/>
    <property type="match status" value="2"/>
</dbReference>
<name>A0A939NRR3_SERMA</name>
<dbReference type="InterPro" id="IPR018060">
    <property type="entry name" value="HTH_AraC"/>
</dbReference>
<evidence type="ECO:0000313" key="5">
    <source>
        <dbReference type="EMBL" id="MBO2007102.1"/>
    </source>
</evidence>
<reference evidence="5" key="1">
    <citation type="submission" date="2021-03" db="EMBL/GenBank/DDBJ databases">
        <title>Molecular epidemiology and mechanisms of colistin and carbapenem resistance in Enterobacteriaceae from clinical isolates, the environment and porcine samples in Pretoria, South Africa.</title>
        <authorList>
            <person name="Bogoshi D."/>
            <person name="Mbelle N.M."/>
            <person name="Naidoo V."/>
            <person name="Osei Sekyere J."/>
        </authorList>
    </citation>
    <scope>NUCLEOTIDE SEQUENCE</scope>
    <source>
        <strain evidence="5">C080</strain>
    </source>
</reference>
<gene>
    <name evidence="5" type="ORF">J4732_15745</name>
</gene>
<dbReference type="SMART" id="SM00342">
    <property type="entry name" value="HTH_ARAC"/>
    <property type="match status" value="1"/>
</dbReference>
<organism evidence="5">
    <name type="scientific">Serratia marcescens</name>
    <dbReference type="NCBI Taxonomy" id="615"/>
    <lineage>
        <taxon>Bacteria</taxon>
        <taxon>Pseudomonadati</taxon>
        <taxon>Pseudomonadota</taxon>
        <taxon>Gammaproteobacteria</taxon>
        <taxon>Enterobacterales</taxon>
        <taxon>Yersiniaceae</taxon>
        <taxon>Serratia</taxon>
    </lineage>
</organism>
<dbReference type="GO" id="GO:0043565">
    <property type="term" value="F:sequence-specific DNA binding"/>
    <property type="evidence" value="ECO:0007669"/>
    <property type="project" value="InterPro"/>
</dbReference>
<keyword evidence="3" id="KW-0804">Transcription</keyword>
<dbReference type="EMBL" id="JAGETR010000101">
    <property type="protein sequence ID" value="MBO2007102.1"/>
    <property type="molecule type" value="Genomic_DNA"/>
</dbReference>
<dbReference type="PANTHER" id="PTHR47504">
    <property type="entry name" value="RIGHT ORIGIN-BINDING PROTEIN"/>
    <property type="match status" value="1"/>
</dbReference>